<keyword evidence="2" id="KW-1185">Reference proteome</keyword>
<comment type="caution">
    <text evidence="1">The sequence shown here is derived from an EMBL/GenBank/DDBJ whole genome shotgun (WGS) entry which is preliminary data.</text>
</comment>
<accession>A0AAX6DNG5</accession>
<dbReference type="AlphaFoldDB" id="A0AAX6DNG5"/>
<reference evidence="1" key="1">
    <citation type="journal article" date="2023" name="GigaByte">
        <title>Genome assembly of the bearded iris, Iris pallida Lam.</title>
        <authorList>
            <person name="Bruccoleri R.E."/>
            <person name="Oakeley E.J."/>
            <person name="Faust A.M.E."/>
            <person name="Altorfer M."/>
            <person name="Dessus-Babus S."/>
            <person name="Burckhardt D."/>
            <person name="Oertli M."/>
            <person name="Naumann U."/>
            <person name="Petersen F."/>
            <person name="Wong J."/>
        </authorList>
    </citation>
    <scope>NUCLEOTIDE SEQUENCE</scope>
    <source>
        <strain evidence="1">GSM-AAB239-AS_SAM_17_03QT</strain>
    </source>
</reference>
<evidence type="ECO:0000313" key="2">
    <source>
        <dbReference type="Proteomes" id="UP001140949"/>
    </source>
</evidence>
<dbReference type="Proteomes" id="UP001140949">
    <property type="component" value="Unassembled WGS sequence"/>
</dbReference>
<dbReference type="EMBL" id="JANAVB010043195">
    <property type="protein sequence ID" value="KAJ6793291.1"/>
    <property type="molecule type" value="Genomic_DNA"/>
</dbReference>
<protein>
    <submittedName>
        <fullName evidence="1">Uncharacterized protein</fullName>
    </submittedName>
</protein>
<proteinExistence type="predicted"/>
<reference evidence="1" key="2">
    <citation type="submission" date="2023-04" db="EMBL/GenBank/DDBJ databases">
        <authorList>
            <person name="Bruccoleri R.E."/>
            <person name="Oakeley E.J."/>
            <person name="Faust A.-M."/>
            <person name="Dessus-Babus S."/>
            <person name="Altorfer M."/>
            <person name="Burckhardt D."/>
            <person name="Oertli M."/>
            <person name="Naumann U."/>
            <person name="Petersen F."/>
            <person name="Wong J."/>
        </authorList>
    </citation>
    <scope>NUCLEOTIDE SEQUENCE</scope>
    <source>
        <strain evidence="1">GSM-AAB239-AS_SAM_17_03QT</strain>
        <tissue evidence="1">Leaf</tissue>
    </source>
</reference>
<organism evidence="1 2">
    <name type="scientific">Iris pallida</name>
    <name type="common">Sweet iris</name>
    <dbReference type="NCBI Taxonomy" id="29817"/>
    <lineage>
        <taxon>Eukaryota</taxon>
        <taxon>Viridiplantae</taxon>
        <taxon>Streptophyta</taxon>
        <taxon>Embryophyta</taxon>
        <taxon>Tracheophyta</taxon>
        <taxon>Spermatophyta</taxon>
        <taxon>Magnoliopsida</taxon>
        <taxon>Liliopsida</taxon>
        <taxon>Asparagales</taxon>
        <taxon>Iridaceae</taxon>
        <taxon>Iridoideae</taxon>
        <taxon>Irideae</taxon>
        <taxon>Iris</taxon>
    </lineage>
</organism>
<name>A0AAX6DNG5_IRIPA</name>
<gene>
    <name evidence="1" type="ORF">M6B38_112845</name>
</gene>
<sequence length="86" mass="9912">MYLALPSKIAKRTGMPFPLIARSEYRHMVLGEASLIVCARPIVASKRNISWERIPIPLECNPTPVTRHFLWIWISFTTQALICFNK</sequence>
<evidence type="ECO:0000313" key="1">
    <source>
        <dbReference type="EMBL" id="KAJ6793291.1"/>
    </source>
</evidence>